<name>A0AAW0BMT2_9AGAR</name>
<keyword evidence="4" id="KW-1185">Reference proteome</keyword>
<dbReference type="PANTHER" id="PTHR37592">
    <property type="match status" value="1"/>
</dbReference>
<dbReference type="Pfam" id="PF23631">
    <property type="entry name" value="DUF7143"/>
    <property type="match status" value="1"/>
</dbReference>
<sequence>MFVIPAIFITLLGSAFAAPVARQTQPCFVTGSVALPAEVSKGLAALSSVTCDTSVRQPTLSELIYANLELSIVQREAVPGVPDVTSGGISYSSIDFQKSNLSPVGFALQTFKTPADPASADLNLLQNQLNTYLAVEAGLRSQPNSSGLLGRLKGPKFFLQFQIARVRTALGENLGVADTVEHQLGKVTKNAVGASAAEIAQVNALATQL</sequence>
<evidence type="ECO:0000313" key="4">
    <source>
        <dbReference type="Proteomes" id="UP001383192"/>
    </source>
</evidence>
<evidence type="ECO:0000313" key="3">
    <source>
        <dbReference type="EMBL" id="KAK7027355.1"/>
    </source>
</evidence>
<dbReference type="Proteomes" id="UP001383192">
    <property type="component" value="Unassembled WGS sequence"/>
</dbReference>
<feature type="domain" description="DUF7143" evidence="2">
    <location>
        <begin position="75"/>
        <end position="208"/>
    </location>
</feature>
<protein>
    <recommendedName>
        <fullName evidence="2">DUF7143 domain-containing protein</fullName>
    </recommendedName>
</protein>
<feature type="signal peptide" evidence="1">
    <location>
        <begin position="1"/>
        <end position="17"/>
    </location>
</feature>
<feature type="chain" id="PRO_5043889133" description="DUF7143 domain-containing protein" evidence="1">
    <location>
        <begin position="18"/>
        <end position="209"/>
    </location>
</feature>
<dbReference type="AlphaFoldDB" id="A0AAW0BMT2"/>
<organism evidence="3 4">
    <name type="scientific">Paramarasmius palmivorus</name>
    <dbReference type="NCBI Taxonomy" id="297713"/>
    <lineage>
        <taxon>Eukaryota</taxon>
        <taxon>Fungi</taxon>
        <taxon>Dikarya</taxon>
        <taxon>Basidiomycota</taxon>
        <taxon>Agaricomycotina</taxon>
        <taxon>Agaricomycetes</taxon>
        <taxon>Agaricomycetidae</taxon>
        <taxon>Agaricales</taxon>
        <taxon>Marasmiineae</taxon>
        <taxon>Marasmiaceae</taxon>
        <taxon>Paramarasmius</taxon>
    </lineage>
</organism>
<accession>A0AAW0BMT2</accession>
<reference evidence="3 4" key="1">
    <citation type="submission" date="2024-01" db="EMBL/GenBank/DDBJ databases">
        <title>A draft genome for a cacao thread blight-causing isolate of Paramarasmius palmivorus.</title>
        <authorList>
            <person name="Baruah I.K."/>
            <person name="Bukari Y."/>
            <person name="Amoako-Attah I."/>
            <person name="Meinhardt L.W."/>
            <person name="Bailey B.A."/>
            <person name="Cohen S.P."/>
        </authorList>
    </citation>
    <scope>NUCLEOTIDE SEQUENCE [LARGE SCALE GENOMIC DNA]</scope>
    <source>
        <strain evidence="3 4">GH-12</strain>
    </source>
</reference>
<dbReference type="EMBL" id="JAYKXP010000097">
    <property type="protein sequence ID" value="KAK7027355.1"/>
    <property type="molecule type" value="Genomic_DNA"/>
</dbReference>
<comment type="caution">
    <text evidence="3">The sequence shown here is derived from an EMBL/GenBank/DDBJ whole genome shotgun (WGS) entry which is preliminary data.</text>
</comment>
<proteinExistence type="predicted"/>
<evidence type="ECO:0000259" key="2">
    <source>
        <dbReference type="Pfam" id="PF23631"/>
    </source>
</evidence>
<evidence type="ECO:0000256" key="1">
    <source>
        <dbReference type="SAM" id="SignalP"/>
    </source>
</evidence>
<keyword evidence="1" id="KW-0732">Signal</keyword>
<dbReference type="InterPro" id="IPR055567">
    <property type="entry name" value="DUF7143"/>
</dbReference>
<dbReference type="PANTHER" id="PTHR37592:SF1">
    <property type="match status" value="1"/>
</dbReference>
<gene>
    <name evidence="3" type="ORF">VNI00_015318</name>
</gene>